<dbReference type="InterPro" id="IPR001138">
    <property type="entry name" value="Zn2Cys6_DnaBD"/>
</dbReference>
<dbReference type="Gene3D" id="4.10.240.10">
    <property type="entry name" value="Zn(2)-C6 fungal-type DNA-binding domain"/>
    <property type="match status" value="1"/>
</dbReference>
<dbReference type="GO" id="GO:0008270">
    <property type="term" value="F:zinc ion binding"/>
    <property type="evidence" value="ECO:0007669"/>
    <property type="project" value="InterPro"/>
</dbReference>
<sequence>MLCEEMLPAKKRSHNTHVCNFCKRRKVRCDKGTPCSACVKYGNPICEYPPETSPRTSEKAEKNVFGELVLRLDLAPRPRKRSSTNSLALSLSNGSAGPQNGMLAPGQENYPPSMFLELEYLKSKISMLEHLMSAQLVHTSPNETPPKAANQLVGPVWRTPGGSDDLLYMLGHNPCLSDLQYFSFHNSYVPFITVGSFSARHYYPLSWVLLIKMYSSVAPLFALKQKKYTKERQVLLNPDIEVTGPSDRVFNKKLREFVGEDGEYRSSTPIKDASRAERLRKINQRAKTVGLTVFEGDLDGVHDVLQKAVMLLPTRKVIWLLIDRFFERVYPFFPFLDQDEFELNVARLLESKSRACEPVKHLQIMKKSQIVHVGILLLVLRLSYLTLFTNDDTENEANLYTQDPSPKAQQRRFLMDNPIDVDVFGVAQECLFQFGYMRFTSIPLLQLCLFLKVYNSFAPENGEGADDSHSQGFCSRIIDMAMSLGLHREPENFRTKVRDDKTNNLCRKIWWYLVIMDVVAGLTNGSPLAIKRSQFDTLPPFYKLGNENIRDTTLEKEVILSISKFDGCYDRIYNVVSVISDVRAPVPMRDFCTKLTALELQFPDILGDIIRSLNSPNGAVPHIEVANAHTIKIGFQATFFMVSVNLHFFNHYEKMGELDLAYYYLKKLLSVSVFNMMPFYDRFVENSKEIFKNTTDIAITPSFQTLVHKCTIIIHCVEMRARFSIIKCDMLPMHQHDLVRDPAYRKRYELLVETFRLCEICLEIFLNAMKRMMSRYYYCWRYLKAQEKLKCIRNGTEYYTVWCRGKESYMLLSDEMLEDLNGILMRSIQMAQRNNTEPDSVPDLSNAYPQDPEIRSIGTPAGTFPTPNINDQFSDDMWTQMLSMKPDLGKFGFEDSPPDASIPQDFVNLTPNADPSLIPNMDFAGAGFYDSLLNDILLQDVEF</sequence>
<dbReference type="Pfam" id="PF04082">
    <property type="entry name" value="Fungal_trans"/>
    <property type="match status" value="1"/>
</dbReference>
<dbReference type="SUPFAM" id="SSF57701">
    <property type="entry name" value="Zn2/Cys6 DNA-binding domain"/>
    <property type="match status" value="1"/>
</dbReference>
<keyword evidence="2" id="KW-0805">Transcription regulation</keyword>
<dbReference type="GO" id="GO:0006351">
    <property type="term" value="P:DNA-templated transcription"/>
    <property type="evidence" value="ECO:0007669"/>
    <property type="project" value="InterPro"/>
</dbReference>
<dbReference type="InterPro" id="IPR007219">
    <property type="entry name" value="XnlR_reg_dom"/>
</dbReference>
<keyword evidence="5" id="KW-0539">Nucleus</keyword>
<dbReference type="SMART" id="SM00066">
    <property type="entry name" value="GAL4"/>
    <property type="match status" value="1"/>
</dbReference>
<dbReference type="SMART" id="SM00906">
    <property type="entry name" value="Fungal_trans"/>
    <property type="match status" value="1"/>
</dbReference>
<feature type="domain" description="Zn(2)-C6 fungal-type" evidence="6">
    <location>
        <begin position="18"/>
        <end position="48"/>
    </location>
</feature>
<evidence type="ECO:0000313" key="7">
    <source>
        <dbReference type="EMBL" id="QBM90050.1"/>
    </source>
</evidence>
<dbReference type="GO" id="GO:0045944">
    <property type="term" value="P:positive regulation of transcription by RNA polymerase II"/>
    <property type="evidence" value="ECO:0007669"/>
    <property type="project" value="TreeGrafter"/>
</dbReference>
<dbReference type="PANTHER" id="PTHR31069">
    <property type="entry name" value="OLEATE-ACTIVATED TRANSCRIPTION FACTOR 1-RELATED"/>
    <property type="match status" value="1"/>
</dbReference>
<dbReference type="AlphaFoldDB" id="A0A4P6XRH0"/>
<name>A0A4P6XRH0_9ASCO</name>
<dbReference type="GO" id="GO:0000978">
    <property type="term" value="F:RNA polymerase II cis-regulatory region sequence-specific DNA binding"/>
    <property type="evidence" value="ECO:0007669"/>
    <property type="project" value="TreeGrafter"/>
</dbReference>
<dbReference type="InterPro" id="IPR036864">
    <property type="entry name" value="Zn2-C6_fun-type_DNA-bd_sf"/>
</dbReference>
<dbReference type="GO" id="GO:0005634">
    <property type="term" value="C:nucleus"/>
    <property type="evidence" value="ECO:0007669"/>
    <property type="project" value="TreeGrafter"/>
</dbReference>
<proteinExistence type="predicted"/>
<reference evidence="8" key="1">
    <citation type="submission" date="2019-03" db="EMBL/GenBank/DDBJ databases">
        <title>Snf2 controls pulcherriminic acid biosynthesis and connects pigmentation and antifungal activity of the yeast Metschnikowia pulcherrima.</title>
        <authorList>
            <person name="Gore-Lloyd D."/>
            <person name="Sumann I."/>
            <person name="Brachmann A.O."/>
            <person name="Schneeberger K."/>
            <person name="Ortiz-Merino R.A."/>
            <person name="Moreno-Beltran M."/>
            <person name="Schlaefli M."/>
            <person name="Kirner P."/>
            <person name="Santos Kron A."/>
            <person name="Wolfe K.H."/>
            <person name="Piel J."/>
            <person name="Ahrens C.H."/>
            <person name="Henk D."/>
            <person name="Freimoser F.M."/>
        </authorList>
    </citation>
    <scope>NUCLEOTIDE SEQUENCE [LARGE SCALE GENOMIC DNA]</scope>
    <source>
        <strain evidence="8">APC 1.2</strain>
    </source>
</reference>
<keyword evidence="4" id="KW-0804">Transcription</keyword>
<evidence type="ECO:0000256" key="5">
    <source>
        <dbReference type="ARBA" id="ARBA00023242"/>
    </source>
</evidence>
<protein>
    <submittedName>
        <fullName evidence="7">Zn(2)-Cys(6) binuclear cluster domain-containing protein</fullName>
    </submittedName>
</protein>
<evidence type="ECO:0000256" key="4">
    <source>
        <dbReference type="ARBA" id="ARBA00023163"/>
    </source>
</evidence>
<dbReference type="PROSITE" id="PS00463">
    <property type="entry name" value="ZN2_CY6_FUNGAL_1"/>
    <property type="match status" value="1"/>
</dbReference>
<dbReference type="CDD" id="cd00067">
    <property type="entry name" value="GAL4"/>
    <property type="match status" value="1"/>
</dbReference>
<evidence type="ECO:0000256" key="3">
    <source>
        <dbReference type="ARBA" id="ARBA00023125"/>
    </source>
</evidence>
<accession>A0A4P6XRH0</accession>
<evidence type="ECO:0000256" key="2">
    <source>
        <dbReference type="ARBA" id="ARBA00023015"/>
    </source>
</evidence>
<evidence type="ECO:0000313" key="8">
    <source>
        <dbReference type="Proteomes" id="UP000292447"/>
    </source>
</evidence>
<dbReference type="InterPro" id="IPR050675">
    <property type="entry name" value="OAF3"/>
</dbReference>
<dbReference type="EMBL" id="CP034460">
    <property type="protein sequence ID" value="QBM90050.1"/>
    <property type="molecule type" value="Genomic_DNA"/>
</dbReference>
<evidence type="ECO:0000259" key="6">
    <source>
        <dbReference type="PROSITE" id="PS50048"/>
    </source>
</evidence>
<dbReference type="CDD" id="cd12148">
    <property type="entry name" value="fungal_TF_MHR"/>
    <property type="match status" value="1"/>
</dbReference>
<keyword evidence="8" id="KW-1185">Reference proteome</keyword>
<keyword evidence="3" id="KW-0238">DNA-binding</keyword>
<dbReference type="Pfam" id="PF00172">
    <property type="entry name" value="Zn_clus"/>
    <property type="match status" value="1"/>
</dbReference>
<dbReference type="STRING" id="2163413.A0A4P6XRH0"/>
<dbReference type="GO" id="GO:0000981">
    <property type="term" value="F:DNA-binding transcription factor activity, RNA polymerase II-specific"/>
    <property type="evidence" value="ECO:0007669"/>
    <property type="project" value="InterPro"/>
</dbReference>
<dbReference type="PANTHER" id="PTHR31069:SF12">
    <property type="entry name" value="TRANSCRIPTION FACTOR DOMAIN-CONTAINING PROTEIN"/>
    <property type="match status" value="1"/>
</dbReference>
<evidence type="ECO:0000256" key="1">
    <source>
        <dbReference type="ARBA" id="ARBA00022723"/>
    </source>
</evidence>
<keyword evidence="1" id="KW-0479">Metal-binding</keyword>
<organism evidence="7 8">
    <name type="scientific">Metschnikowia aff. pulcherrima</name>
    <dbReference type="NCBI Taxonomy" id="2163413"/>
    <lineage>
        <taxon>Eukaryota</taxon>
        <taxon>Fungi</taxon>
        <taxon>Dikarya</taxon>
        <taxon>Ascomycota</taxon>
        <taxon>Saccharomycotina</taxon>
        <taxon>Pichiomycetes</taxon>
        <taxon>Metschnikowiaceae</taxon>
        <taxon>Metschnikowia</taxon>
    </lineage>
</organism>
<gene>
    <name evidence="7" type="primary">MPUL0E02890</name>
    <name evidence="7" type="ORF">METSCH_E02890</name>
</gene>
<dbReference type="Proteomes" id="UP000292447">
    <property type="component" value="Chromosome V"/>
</dbReference>
<dbReference type="PROSITE" id="PS50048">
    <property type="entry name" value="ZN2_CY6_FUNGAL_2"/>
    <property type="match status" value="1"/>
</dbReference>